<dbReference type="Pfam" id="PF00501">
    <property type="entry name" value="AMP-binding"/>
    <property type="match status" value="1"/>
</dbReference>
<evidence type="ECO:0000256" key="6">
    <source>
        <dbReference type="ARBA" id="ARBA00023098"/>
    </source>
</evidence>
<evidence type="ECO:0000259" key="10">
    <source>
        <dbReference type="Pfam" id="PF13193"/>
    </source>
</evidence>
<evidence type="ECO:0000313" key="13">
    <source>
        <dbReference type="Proteomes" id="UP000001307"/>
    </source>
</evidence>
<protein>
    <recommendedName>
        <fullName evidence="8">Acetyl-coenzyme A synthetase</fullName>
        <ecNumber evidence="8">6.2.1.1</ecNumber>
    </recommendedName>
</protein>
<dbReference type="GO" id="GO:0005739">
    <property type="term" value="C:mitochondrion"/>
    <property type="evidence" value="ECO:0007669"/>
    <property type="project" value="TreeGrafter"/>
</dbReference>
<dbReference type="GO" id="GO:0003987">
    <property type="term" value="F:acetate-CoA ligase activity"/>
    <property type="evidence" value="ECO:0007669"/>
    <property type="project" value="UniProtKB-UniRule"/>
</dbReference>
<evidence type="ECO:0000259" key="11">
    <source>
        <dbReference type="Pfam" id="PF16177"/>
    </source>
</evidence>
<dbReference type="SUPFAM" id="SSF56801">
    <property type="entry name" value="Acetyl-CoA synthetase-like"/>
    <property type="match status" value="1"/>
</dbReference>
<dbReference type="InterPro" id="IPR032387">
    <property type="entry name" value="ACAS_N"/>
</dbReference>
<dbReference type="GO" id="GO:0005524">
    <property type="term" value="F:ATP binding"/>
    <property type="evidence" value="ECO:0007669"/>
    <property type="project" value="UniProtKB-UniRule"/>
</dbReference>
<dbReference type="GO" id="GO:0050218">
    <property type="term" value="F:propionate-CoA ligase activity"/>
    <property type="evidence" value="ECO:0007669"/>
    <property type="project" value="UniProtKB-EC"/>
</dbReference>
<evidence type="ECO:0000256" key="3">
    <source>
        <dbReference type="ARBA" id="ARBA00022598"/>
    </source>
</evidence>
<evidence type="ECO:0000256" key="7">
    <source>
        <dbReference type="ARBA" id="ARBA00049004"/>
    </source>
</evidence>
<dbReference type="Gene3D" id="3.40.50.12780">
    <property type="entry name" value="N-terminal domain of ligase-like"/>
    <property type="match status" value="1"/>
</dbReference>
<evidence type="ECO:0000256" key="1">
    <source>
        <dbReference type="ARBA" id="ARBA00001884"/>
    </source>
</evidence>
<dbReference type="GO" id="GO:0016208">
    <property type="term" value="F:AMP binding"/>
    <property type="evidence" value="ECO:0007669"/>
    <property type="project" value="InterPro"/>
</dbReference>
<evidence type="ECO:0000256" key="2">
    <source>
        <dbReference type="ARBA" id="ARBA00006432"/>
    </source>
</evidence>
<dbReference type="InterPro" id="IPR000873">
    <property type="entry name" value="AMP-dep_synth/lig_dom"/>
</dbReference>
<dbReference type="Pfam" id="PF16177">
    <property type="entry name" value="ACAS_N"/>
    <property type="match status" value="1"/>
</dbReference>
<dbReference type="Proteomes" id="UP000001307">
    <property type="component" value="Unassembled WGS sequence"/>
</dbReference>
<feature type="domain" description="Acetyl-coenzyme A synthetase N-terminal" evidence="11">
    <location>
        <begin position="26"/>
        <end position="82"/>
    </location>
</feature>
<dbReference type="EC" id="6.2.1.1" evidence="8"/>
<feature type="domain" description="AMP-binding enzyme C-terminal" evidence="10">
    <location>
        <begin position="533"/>
        <end position="611"/>
    </location>
</feature>
<sequence>MRTRQLQSLLRNTKRNLVEFKELGGYSEIYKYSIENNTEFWEKLARSRLDWKEDFTQVSNSCFKNGSISWFADGKLNVFDNCVTRHLPDRADQPALIYEKDEPGTEEFVSYAQLHSLVNRFANVLKSKGVKKGDRVAIYYPVSPLGVAAMLACAKIGAVHSVVFAGFSADALRQRIIDADCRVVICADGTYRGGRYINLKSVVDQAIENLDLVETVLVGTRNPEAQKLTTGKDVDLDQALESASDNCESEPMNAEDPLFLLYTSGSTGKPKGLVHSQAGYLLYAAVTTSAVFDCQPGDRFGCVADIGWITGHTYTVYGPLVNGAVSLLFESVPSYPDPGRYWATVEKYNLTQFYGAPTAYRSLLRHSNEFIEKYDRSSLKRIGSVGEPINTEAWEWLHHTVGSSKVRIADTWWQTETGGNMITPVPCDEGAAFKPGSAQRPFYGIEPVLKSADGKTVEGNSVDGALCIAKPWPGIARTIHGDHERFRNVYLNVFDDVYTTGDGAHRDVDGEYTITGRMDDVINVSGHRLGTAEVEDCLAQLEFISEAAVVGIPEETKGEVPYAFIILKEGVIDSSEHKLLASQHVAKVIAKFAVPQDTIIVDGLPKTRSGKIMRRILRKLAASSVQTFAEIAPELGDISTLAEPEVVEEIFLKKCQS</sequence>
<dbReference type="NCBIfam" id="TIGR02188">
    <property type="entry name" value="Ac_CoA_lig_AcsA"/>
    <property type="match status" value="1"/>
</dbReference>
<accession>E4XLW6</accession>
<dbReference type="AlphaFoldDB" id="E4XLW6"/>
<dbReference type="EMBL" id="FN653073">
    <property type="protein sequence ID" value="CBY10973.1"/>
    <property type="molecule type" value="Genomic_DNA"/>
</dbReference>
<dbReference type="PANTHER" id="PTHR24095:SF14">
    <property type="entry name" value="ACETYL-COENZYME A SYNTHETASE 1"/>
    <property type="match status" value="1"/>
</dbReference>
<dbReference type="OrthoDB" id="1706066at2759"/>
<dbReference type="NCBIfam" id="NF001208">
    <property type="entry name" value="PRK00174.1"/>
    <property type="match status" value="1"/>
</dbReference>
<name>E4XLW6_OIKDI</name>
<dbReference type="FunFam" id="3.40.50.12780:FF:000001">
    <property type="entry name" value="Acetyl-coenzyme A synthetase"/>
    <property type="match status" value="1"/>
</dbReference>
<keyword evidence="4 8" id="KW-0547">Nucleotide-binding</keyword>
<dbReference type="Pfam" id="PF13193">
    <property type="entry name" value="AMP-binding_C"/>
    <property type="match status" value="1"/>
</dbReference>
<comment type="similarity">
    <text evidence="2 8">Belongs to the ATP-dependent AMP-binding enzyme family.</text>
</comment>
<dbReference type="InterPro" id="IPR011904">
    <property type="entry name" value="Ac_CoA_lig"/>
</dbReference>
<evidence type="ECO:0000256" key="8">
    <source>
        <dbReference type="RuleBase" id="RU361147"/>
    </source>
</evidence>
<comment type="catalytic activity">
    <reaction evidence="1">
        <text>acetate + ATP + CoA = acetyl-CoA + AMP + diphosphate</text>
        <dbReference type="Rhea" id="RHEA:23176"/>
        <dbReference type="ChEBI" id="CHEBI:30089"/>
        <dbReference type="ChEBI" id="CHEBI:30616"/>
        <dbReference type="ChEBI" id="CHEBI:33019"/>
        <dbReference type="ChEBI" id="CHEBI:57287"/>
        <dbReference type="ChEBI" id="CHEBI:57288"/>
        <dbReference type="ChEBI" id="CHEBI:456215"/>
        <dbReference type="EC" id="6.2.1.1"/>
    </reaction>
    <physiologicalReaction direction="left-to-right" evidence="1">
        <dbReference type="Rhea" id="RHEA:23177"/>
    </physiologicalReaction>
</comment>
<dbReference type="InParanoid" id="E4XLW6"/>
<feature type="domain" description="AMP-dependent synthetase/ligase" evidence="9">
    <location>
        <begin position="89"/>
        <end position="472"/>
    </location>
</feature>
<evidence type="ECO:0000256" key="4">
    <source>
        <dbReference type="ARBA" id="ARBA00022741"/>
    </source>
</evidence>
<organism evidence="12">
    <name type="scientific">Oikopleura dioica</name>
    <name type="common">Tunicate</name>
    <dbReference type="NCBI Taxonomy" id="34765"/>
    <lineage>
        <taxon>Eukaryota</taxon>
        <taxon>Metazoa</taxon>
        <taxon>Chordata</taxon>
        <taxon>Tunicata</taxon>
        <taxon>Appendicularia</taxon>
        <taxon>Copelata</taxon>
        <taxon>Oikopleuridae</taxon>
        <taxon>Oikopleura</taxon>
    </lineage>
</organism>
<keyword evidence="3 8" id="KW-0436">Ligase</keyword>
<evidence type="ECO:0000313" key="12">
    <source>
        <dbReference type="EMBL" id="CBY10973.1"/>
    </source>
</evidence>
<dbReference type="Gene3D" id="3.30.300.30">
    <property type="match status" value="1"/>
</dbReference>
<dbReference type="PROSITE" id="PS00455">
    <property type="entry name" value="AMP_BINDING"/>
    <property type="match status" value="1"/>
</dbReference>
<dbReference type="PANTHER" id="PTHR24095">
    <property type="entry name" value="ACETYL-COENZYME A SYNTHETASE"/>
    <property type="match status" value="1"/>
</dbReference>
<gene>
    <name evidence="12" type="ORF">GSOID_T00014712001</name>
</gene>
<dbReference type="InterPro" id="IPR020845">
    <property type="entry name" value="AMP-binding_CS"/>
</dbReference>
<reference evidence="12" key="1">
    <citation type="journal article" date="2010" name="Science">
        <title>Plasticity of animal genome architecture unmasked by rapid evolution of a pelagic tunicate.</title>
        <authorList>
            <person name="Denoeud F."/>
            <person name="Henriet S."/>
            <person name="Mungpakdee S."/>
            <person name="Aury J.M."/>
            <person name="Da Silva C."/>
            <person name="Brinkmann H."/>
            <person name="Mikhaleva J."/>
            <person name="Olsen L.C."/>
            <person name="Jubin C."/>
            <person name="Canestro C."/>
            <person name="Bouquet J.M."/>
            <person name="Danks G."/>
            <person name="Poulain J."/>
            <person name="Campsteijn C."/>
            <person name="Adamski M."/>
            <person name="Cross I."/>
            <person name="Yadetie F."/>
            <person name="Muffato M."/>
            <person name="Louis A."/>
            <person name="Butcher S."/>
            <person name="Tsagkogeorga G."/>
            <person name="Konrad A."/>
            <person name="Singh S."/>
            <person name="Jensen M.F."/>
            <person name="Cong E.H."/>
            <person name="Eikeseth-Otteraa H."/>
            <person name="Noel B."/>
            <person name="Anthouard V."/>
            <person name="Porcel B.M."/>
            <person name="Kachouri-Lafond R."/>
            <person name="Nishino A."/>
            <person name="Ugolini M."/>
            <person name="Chourrout P."/>
            <person name="Nishida H."/>
            <person name="Aasland R."/>
            <person name="Huzurbazar S."/>
            <person name="Westhof E."/>
            <person name="Delsuc F."/>
            <person name="Lehrach H."/>
            <person name="Reinhardt R."/>
            <person name="Weissenbach J."/>
            <person name="Roy S.W."/>
            <person name="Artiguenave F."/>
            <person name="Postlethwait J.H."/>
            <person name="Manak J.R."/>
            <person name="Thompson E.M."/>
            <person name="Jaillon O."/>
            <person name="Du Pasquier L."/>
            <person name="Boudinot P."/>
            <person name="Liberles D.A."/>
            <person name="Volff J.N."/>
            <person name="Philippe H."/>
            <person name="Lenhard B."/>
            <person name="Roest Crollius H."/>
            <person name="Wincker P."/>
            <person name="Chourrout D."/>
        </authorList>
    </citation>
    <scope>NUCLEOTIDE SEQUENCE [LARGE SCALE GENOMIC DNA]</scope>
</reference>
<evidence type="ECO:0000256" key="5">
    <source>
        <dbReference type="ARBA" id="ARBA00022840"/>
    </source>
</evidence>
<dbReference type="InterPro" id="IPR025110">
    <property type="entry name" value="AMP-bd_C"/>
</dbReference>
<dbReference type="InterPro" id="IPR042099">
    <property type="entry name" value="ANL_N_sf"/>
</dbReference>
<evidence type="ECO:0000259" key="9">
    <source>
        <dbReference type="Pfam" id="PF00501"/>
    </source>
</evidence>
<keyword evidence="6" id="KW-0443">Lipid metabolism</keyword>
<dbReference type="InterPro" id="IPR045851">
    <property type="entry name" value="AMP-bd_C_sf"/>
</dbReference>
<dbReference type="GO" id="GO:0019427">
    <property type="term" value="P:acetyl-CoA biosynthetic process from acetate"/>
    <property type="evidence" value="ECO:0007669"/>
    <property type="project" value="InterPro"/>
</dbReference>
<dbReference type="GO" id="GO:0006629">
    <property type="term" value="P:lipid metabolic process"/>
    <property type="evidence" value="ECO:0007669"/>
    <property type="project" value="UniProtKB-KW"/>
</dbReference>
<comment type="catalytic activity">
    <reaction evidence="7">
        <text>propanoate + ATP + CoA = propanoyl-CoA + AMP + diphosphate</text>
        <dbReference type="Rhea" id="RHEA:20373"/>
        <dbReference type="ChEBI" id="CHEBI:17272"/>
        <dbReference type="ChEBI" id="CHEBI:30616"/>
        <dbReference type="ChEBI" id="CHEBI:33019"/>
        <dbReference type="ChEBI" id="CHEBI:57287"/>
        <dbReference type="ChEBI" id="CHEBI:57392"/>
        <dbReference type="ChEBI" id="CHEBI:456215"/>
        <dbReference type="EC" id="6.2.1.17"/>
    </reaction>
    <physiologicalReaction direction="left-to-right" evidence="7">
        <dbReference type="Rhea" id="RHEA:20374"/>
    </physiologicalReaction>
</comment>
<proteinExistence type="inferred from homology"/>
<keyword evidence="5 8" id="KW-0067">ATP-binding</keyword>
<keyword evidence="13" id="KW-1185">Reference proteome</keyword>